<dbReference type="AlphaFoldDB" id="R8HBV1"/>
<dbReference type="HOGENOM" id="CLU_000445_30_4_9"/>
<name>R8HBV1_BACCE</name>
<evidence type="ECO:0000259" key="10">
    <source>
        <dbReference type="PROSITE" id="PS50110"/>
    </source>
</evidence>
<protein>
    <submittedName>
        <fullName evidence="12">Alkaline phosphatase synthesis transcriptional regulatory protein PhoP</fullName>
    </submittedName>
</protein>
<evidence type="ECO:0000313" key="13">
    <source>
        <dbReference type="Proteomes" id="UP000014040"/>
    </source>
</evidence>
<sequence length="234" mass="26968">MTTILVLENEIMIRNFIVLNMKRAGFNVLAADTGETALELLDKHNIDLILIDVMLPGIDSFQVCKSIRENNKKIGIIMLTTCVQDRDKIQALTIGADDYMDKSFSPMLLTARVQSLLRRVKGNKENMESIHSEPFQLNIQQEKLYRKGELIDLTQTEYIILRYLMENKGKTISRYELLNEIWGVNYMLETKVINVNIRRLRKKIESNPSGPQFLQTVWGRGYVWTGGVRLACIL</sequence>
<dbReference type="Proteomes" id="UP000014040">
    <property type="component" value="Unassembled WGS sequence"/>
</dbReference>
<keyword evidence="5" id="KW-0805">Transcription regulation</keyword>
<dbReference type="SUPFAM" id="SSF46894">
    <property type="entry name" value="C-terminal effector domain of the bipartite response regulators"/>
    <property type="match status" value="1"/>
</dbReference>
<comment type="caution">
    <text evidence="12">The sequence shown here is derived from an EMBL/GenBank/DDBJ whole genome shotgun (WGS) entry which is preliminary data.</text>
</comment>
<organism evidence="12 13">
    <name type="scientific">Bacillus cereus VD021</name>
    <dbReference type="NCBI Taxonomy" id="1053224"/>
    <lineage>
        <taxon>Bacteria</taxon>
        <taxon>Bacillati</taxon>
        <taxon>Bacillota</taxon>
        <taxon>Bacilli</taxon>
        <taxon>Bacillales</taxon>
        <taxon>Bacillaceae</taxon>
        <taxon>Bacillus</taxon>
        <taxon>Bacillus cereus group</taxon>
    </lineage>
</organism>
<dbReference type="InterPro" id="IPR016032">
    <property type="entry name" value="Sig_transdc_resp-reg_C-effctor"/>
</dbReference>
<dbReference type="Pfam" id="PF00072">
    <property type="entry name" value="Response_reg"/>
    <property type="match status" value="1"/>
</dbReference>
<dbReference type="Gene3D" id="3.40.50.2300">
    <property type="match status" value="1"/>
</dbReference>
<evidence type="ECO:0000256" key="2">
    <source>
        <dbReference type="ARBA" id="ARBA00022490"/>
    </source>
</evidence>
<dbReference type="PANTHER" id="PTHR48111">
    <property type="entry name" value="REGULATOR OF RPOS"/>
    <property type="match status" value="1"/>
</dbReference>
<accession>R8HBV1</accession>
<dbReference type="RefSeq" id="WP_016102807.1">
    <property type="nucleotide sequence ID" value="NZ_KB976282.1"/>
</dbReference>
<dbReference type="SUPFAM" id="SSF52172">
    <property type="entry name" value="CheY-like"/>
    <property type="match status" value="1"/>
</dbReference>
<feature type="modified residue" description="4-aspartylphosphate" evidence="8">
    <location>
        <position position="52"/>
    </location>
</feature>
<keyword evidence="6 9" id="KW-0238">DNA-binding</keyword>
<comment type="subcellular location">
    <subcellularLocation>
        <location evidence="1">Cytoplasm</location>
    </subcellularLocation>
</comment>
<dbReference type="InterPro" id="IPR011006">
    <property type="entry name" value="CheY-like_superfamily"/>
</dbReference>
<evidence type="ECO:0000256" key="3">
    <source>
        <dbReference type="ARBA" id="ARBA00022553"/>
    </source>
</evidence>
<dbReference type="InterPro" id="IPR036388">
    <property type="entry name" value="WH-like_DNA-bd_sf"/>
</dbReference>
<dbReference type="PROSITE" id="PS50110">
    <property type="entry name" value="RESPONSE_REGULATORY"/>
    <property type="match status" value="1"/>
</dbReference>
<feature type="domain" description="Response regulatory" evidence="10">
    <location>
        <begin position="3"/>
        <end position="117"/>
    </location>
</feature>
<feature type="domain" description="OmpR/PhoB-type" evidence="11">
    <location>
        <begin position="125"/>
        <end position="226"/>
    </location>
</feature>
<dbReference type="CDD" id="cd00383">
    <property type="entry name" value="trans_reg_C"/>
    <property type="match status" value="1"/>
</dbReference>
<evidence type="ECO:0000256" key="7">
    <source>
        <dbReference type="ARBA" id="ARBA00023163"/>
    </source>
</evidence>
<reference evidence="12 13" key="1">
    <citation type="submission" date="2012-12" db="EMBL/GenBank/DDBJ databases">
        <title>The Genome Sequence of Bacillus cereus VD021.</title>
        <authorList>
            <consortium name="The Broad Institute Genome Sequencing Platform"/>
            <consortium name="The Broad Institute Genome Sequencing Center for Infectious Disease"/>
            <person name="Feldgarden M."/>
            <person name="Van der Auwera G.A."/>
            <person name="Mahillon J."/>
            <person name="Duprez V."/>
            <person name="Timmery S."/>
            <person name="Mattelet C."/>
            <person name="Dierick K."/>
            <person name="Sun M."/>
            <person name="Yu Z."/>
            <person name="Zhu L."/>
            <person name="Hu X."/>
            <person name="Shank E.B."/>
            <person name="Swiecicka I."/>
            <person name="Hansen B.M."/>
            <person name="Andrup L."/>
            <person name="Walker B."/>
            <person name="Young S.K."/>
            <person name="Zeng Q."/>
            <person name="Gargeya S."/>
            <person name="Fitzgerald M."/>
            <person name="Haas B."/>
            <person name="Abouelleil A."/>
            <person name="Alvarado L."/>
            <person name="Arachchi H.M."/>
            <person name="Berlin A.M."/>
            <person name="Chapman S.B."/>
            <person name="Dewar J."/>
            <person name="Goldberg J."/>
            <person name="Griggs A."/>
            <person name="Gujja S."/>
            <person name="Hansen M."/>
            <person name="Howarth C."/>
            <person name="Imamovic A."/>
            <person name="Larimer J."/>
            <person name="McCowan C."/>
            <person name="Murphy C."/>
            <person name="Neiman D."/>
            <person name="Pearson M."/>
            <person name="Priest M."/>
            <person name="Roberts A."/>
            <person name="Saif S."/>
            <person name="Shea T."/>
            <person name="Sisk P."/>
            <person name="Sykes S."/>
            <person name="Wortman J."/>
            <person name="Nusbaum C."/>
            <person name="Birren B."/>
        </authorList>
    </citation>
    <scope>NUCLEOTIDE SEQUENCE [LARGE SCALE GENOMIC DNA]</scope>
    <source>
        <strain evidence="12 13">VD021</strain>
    </source>
</reference>
<dbReference type="GO" id="GO:0000976">
    <property type="term" value="F:transcription cis-regulatory region binding"/>
    <property type="evidence" value="ECO:0007669"/>
    <property type="project" value="TreeGrafter"/>
</dbReference>
<dbReference type="SMART" id="SM00448">
    <property type="entry name" value="REC"/>
    <property type="match status" value="1"/>
</dbReference>
<feature type="DNA-binding region" description="OmpR/PhoB-type" evidence="9">
    <location>
        <begin position="125"/>
        <end position="226"/>
    </location>
</feature>
<keyword evidence="7" id="KW-0804">Transcription</keyword>
<dbReference type="GO" id="GO:0032993">
    <property type="term" value="C:protein-DNA complex"/>
    <property type="evidence" value="ECO:0007669"/>
    <property type="project" value="TreeGrafter"/>
</dbReference>
<dbReference type="GO" id="GO:0000156">
    <property type="term" value="F:phosphorelay response regulator activity"/>
    <property type="evidence" value="ECO:0007669"/>
    <property type="project" value="TreeGrafter"/>
</dbReference>
<evidence type="ECO:0000256" key="4">
    <source>
        <dbReference type="ARBA" id="ARBA00023012"/>
    </source>
</evidence>
<dbReference type="PATRIC" id="fig|1053224.3.peg.4816"/>
<dbReference type="SMART" id="SM00862">
    <property type="entry name" value="Trans_reg_C"/>
    <property type="match status" value="1"/>
</dbReference>
<evidence type="ECO:0000256" key="8">
    <source>
        <dbReference type="PROSITE-ProRule" id="PRU00169"/>
    </source>
</evidence>
<dbReference type="PANTHER" id="PTHR48111:SF54">
    <property type="entry name" value="STAGE 0 SPORULATION PROTEIN A HOMOLOG"/>
    <property type="match status" value="1"/>
</dbReference>
<dbReference type="PROSITE" id="PS51755">
    <property type="entry name" value="OMPR_PHOB"/>
    <property type="match status" value="1"/>
</dbReference>
<dbReference type="InterPro" id="IPR039420">
    <property type="entry name" value="WalR-like"/>
</dbReference>
<dbReference type="Gene3D" id="6.10.250.690">
    <property type="match status" value="1"/>
</dbReference>
<keyword evidence="3 8" id="KW-0597">Phosphoprotein</keyword>
<dbReference type="Gene3D" id="1.10.10.10">
    <property type="entry name" value="Winged helix-like DNA-binding domain superfamily/Winged helix DNA-binding domain"/>
    <property type="match status" value="1"/>
</dbReference>
<keyword evidence="2" id="KW-0963">Cytoplasm</keyword>
<dbReference type="InterPro" id="IPR001789">
    <property type="entry name" value="Sig_transdc_resp-reg_receiver"/>
</dbReference>
<dbReference type="Pfam" id="PF00486">
    <property type="entry name" value="Trans_reg_C"/>
    <property type="match status" value="1"/>
</dbReference>
<evidence type="ECO:0000259" key="11">
    <source>
        <dbReference type="PROSITE" id="PS51755"/>
    </source>
</evidence>
<proteinExistence type="predicted"/>
<dbReference type="CDD" id="cd17574">
    <property type="entry name" value="REC_OmpR"/>
    <property type="match status" value="1"/>
</dbReference>
<evidence type="ECO:0000256" key="6">
    <source>
        <dbReference type="ARBA" id="ARBA00023125"/>
    </source>
</evidence>
<evidence type="ECO:0000256" key="5">
    <source>
        <dbReference type="ARBA" id="ARBA00023015"/>
    </source>
</evidence>
<evidence type="ECO:0000256" key="1">
    <source>
        <dbReference type="ARBA" id="ARBA00004496"/>
    </source>
</evidence>
<dbReference type="EMBL" id="AHES01000055">
    <property type="protein sequence ID" value="EOO70328.1"/>
    <property type="molecule type" value="Genomic_DNA"/>
</dbReference>
<keyword evidence="4" id="KW-0902">Two-component regulatory system</keyword>
<gene>
    <name evidence="12" type="ORF">IIC_04770</name>
</gene>
<dbReference type="InterPro" id="IPR001867">
    <property type="entry name" value="OmpR/PhoB-type_DNA-bd"/>
</dbReference>
<evidence type="ECO:0000256" key="9">
    <source>
        <dbReference type="PROSITE-ProRule" id="PRU01091"/>
    </source>
</evidence>
<dbReference type="GO" id="GO:0005829">
    <property type="term" value="C:cytosol"/>
    <property type="evidence" value="ECO:0007669"/>
    <property type="project" value="TreeGrafter"/>
</dbReference>
<evidence type="ECO:0000313" key="12">
    <source>
        <dbReference type="EMBL" id="EOO70328.1"/>
    </source>
</evidence>
<dbReference type="GO" id="GO:0006355">
    <property type="term" value="P:regulation of DNA-templated transcription"/>
    <property type="evidence" value="ECO:0007669"/>
    <property type="project" value="InterPro"/>
</dbReference>